<dbReference type="STRING" id="698492.A0A0E9NAM8"/>
<dbReference type="GO" id="GO:0032469">
    <property type="term" value="P:endoplasmic reticulum calcium ion homeostasis"/>
    <property type="evidence" value="ECO:0007669"/>
    <property type="project" value="InterPro"/>
</dbReference>
<evidence type="ECO:0000256" key="2">
    <source>
        <dbReference type="ARBA" id="ARBA00022692"/>
    </source>
</evidence>
<dbReference type="GO" id="GO:0005783">
    <property type="term" value="C:endoplasmic reticulum"/>
    <property type="evidence" value="ECO:0007669"/>
    <property type="project" value="InterPro"/>
</dbReference>
<evidence type="ECO:0000256" key="5">
    <source>
        <dbReference type="SAM" id="MobiDB-lite"/>
    </source>
</evidence>
<evidence type="ECO:0008006" key="10">
    <source>
        <dbReference type="Google" id="ProtNLM"/>
    </source>
</evidence>
<keyword evidence="2 6" id="KW-0812">Transmembrane</keyword>
<dbReference type="EMBL" id="BACD03000006">
    <property type="protein sequence ID" value="GAO46922.1"/>
    <property type="molecule type" value="Genomic_DNA"/>
</dbReference>
<sequence length="413" mass="45907">MPIQSTLSPAPLLAVIAPLASTVFAAMPDFADYEAAPEPASTAAARTTVVADATSSPAARFSTLPLKQALKIWERDDIHLKDFKLEGVFLLVVAAYLACYFIGKSKNTDIAKKWWKNHGSVLSQQFVHVGAAKQSTGALTYSSPSEYISYASGRKTIKTATIFVDTVMRHDPISLLFDYGYRTLSEGGAGMLPVADRVTIEIEADEGAWGGYVWGLVEKGLMRAAREQRWDLGYTATKDHKDLPREYTVMSESAEITEFIMADKKFVEAVKNCNGALEYVIVSDQKKEAPNATKDLENSPRRITLSVRADKKSPELISAVIDLADHLAKATRSLRPEVTRKVTSNRADTRRKLEKLEKEAEAEELRAKRDRKKAEEEAERKKALSPEEQKKLLDKERQRAMKRAQGKGAKVRK</sequence>
<dbReference type="Pfam" id="PF07946">
    <property type="entry name" value="CCDC47"/>
    <property type="match status" value="1"/>
</dbReference>
<dbReference type="GO" id="GO:0005509">
    <property type="term" value="F:calcium ion binding"/>
    <property type="evidence" value="ECO:0007669"/>
    <property type="project" value="InterPro"/>
</dbReference>
<dbReference type="AlphaFoldDB" id="A0A0E9NAM8"/>
<keyword evidence="3 6" id="KW-1133">Transmembrane helix</keyword>
<protein>
    <recommendedName>
        <fullName evidence="10">DUF1682-domain-containing protein</fullName>
    </recommendedName>
</protein>
<reference evidence="8 9" key="2">
    <citation type="journal article" date="2014" name="J. Gen. Appl. Microbiol.">
        <title>The early diverging ascomycetous budding yeast Saitoella complicata has three histone deacetylases belonging to the Clr6, Hos2, and Rpd3 lineages.</title>
        <authorList>
            <person name="Nishida H."/>
            <person name="Matsumoto T."/>
            <person name="Kondo S."/>
            <person name="Hamamoto M."/>
            <person name="Yoshikawa H."/>
        </authorList>
    </citation>
    <scope>NUCLEOTIDE SEQUENCE [LARGE SCALE GENOMIC DNA]</scope>
    <source>
        <strain evidence="8 9">NRRL Y-17804</strain>
    </source>
</reference>
<comment type="caution">
    <text evidence="8">The sequence shown here is derived from an EMBL/GenBank/DDBJ whole genome shotgun (WGS) entry which is preliminary data.</text>
</comment>
<dbReference type="Proteomes" id="UP000033140">
    <property type="component" value="Unassembled WGS sequence"/>
</dbReference>
<proteinExistence type="predicted"/>
<evidence type="ECO:0000313" key="9">
    <source>
        <dbReference type="Proteomes" id="UP000033140"/>
    </source>
</evidence>
<dbReference type="PANTHER" id="PTHR12883">
    <property type="entry name" value="ADIPOCYTE-SPECIFIC PROTEIN 4-RELATED"/>
    <property type="match status" value="1"/>
</dbReference>
<evidence type="ECO:0000256" key="3">
    <source>
        <dbReference type="ARBA" id="ARBA00022989"/>
    </source>
</evidence>
<organism evidence="8 9">
    <name type="scientific">Saitoella complicata (strain BCRC 22490 / CBS 7301 / JCM 7358 / NBRC 10748 / NRRL Y-17804)</name>
    <dbReference type="NCBI Taxonomy" id="698492"/>
    <lineage>
        <taxon>Eukaryota</taxon>
        <taxon>Fungi</taxon>
        <taxon>Dikarya</taxon>
        <taxon>Ascomycota</taxon>
        <taxon>Taphrinomycotina</taxon>
        <taxon>Taphrinomycotina incertae sedis</taxon>
        <taxon>Saitoella</taxon>
    </lineage>
</organism>
<gene>
    <name evidence="8" type="ORF">G7K_1140-t1</name>
</gene>
<dbReference type="RefSeq" id="XP_019024983.1">
    <property type="nucleotide sequence ID" value="XM_019170239.1"/>
</dbReference>
<keyword evidence="7" id="KW-0732">Signal</keyword>
<feature type="compositionally biased region" description="Basic and acidic residues" evidence="5">
    <location>
        <begin position="347"/>
        <end position="399"/>
    </location>
</feature>
<feature type="compositionally biased region" description="Basic residues" evidence="5">
    <location>
        <begin position="400"/>
        <end position="413"/>
    </location>
</feature>
<evidence type="ECO:0000313" key="8">
    <source>
        <dbReference type="EMBL" id="GAO46922.1"/>
    </source>
</evidence>
<keyword evidence="9" id="KW-1185">Reference proteome</keyword>
<evidence type="ECO:0000256" key="4">
    <source>
        <dbReference type="ARBA" id="ARBA00023136"/>
    </source>
</evidence>
<evidence type="ECO:0000256" key="1">
    <source>
        <dbReference type="ARBA" id="ARBA00004167"/>
    </source>
</evidence>
<evidence type="ECO:0000256" key="7">
    <source>
        <dbReference type="SAM" id="SignalP"/>
    </source>
</evidence>
<dbReference type="PANTHER" id="PTHR12883:SF0">
    <property type="entry name" value="PAT COMPLEX SUBUNIT CCDC47"/>
    <property type="match status" value="1"/>
</dbReference>
<comment type="subcellular location">
    <subcellularLocation>
        <location evidence="1">Membrane</location>
        <topology evidence="1">Single-pass membrane protein</topology>
    </subcellularLocation>
</comment>
<feature type="chain" id="PRO_5002430249" description="DUF1682-domain-containing protein" evidence="7">
    <location>
        <begin position="26"/>
        <end position="413"/>
    </location>
</feature>
<dbReference type="GO" id="GO:0016020">
    <property type="term" value="C:membrane"/>
    <property type="evidence" value="ECO:0007669"/>
    <property type="project" value="UniProtKB-SubCell"/>
</dbReference>
<dbReference type="OMA" id="FDGFVWA"/>
<dbReference type="OrthoDB" id="10039147at2759"/>
<feature type="signal peptide" evidence="7">
    <location>
        <begin position="1"/>
        <end position="25"/>
    </location>
</feature>
<feature type="region of interest" description="Disordered" evidence="5">
    <location>
        <begin position="337"/>
        <end position="413"/>
    </location>
</feature>
<feature type="transmembrane region" description="Helical" evidence="6">
    <location>
        <begin position="83"/>
        <end position="103"/>
    </location>
</feature>
<accession>A0A0E9NAM8</accession>
<reference evidence="8 9" key="3">
    <citation type="journal article" date="2015" name="Genome Announc.">
        <title>Draft Genome Sequence of the Archiascomycetous Yeast Saitoella complicata.</title>
        <authorList>
            <person name="Yamauchi K."/>
            <person name="Kondo S."/>
            <person name="Hamamoto M."/>
            <person name="Takahashi Y."/>
            <person name="Ogura Y."/>
            <person name="Hayashi T."/>
            <person name="Nishida H."/>
        </authorList>
    </citation>
    <scope>NUCLEOTIDE SEQUENCE [LARGE SCALE GENOMIC DNA]</scope>
    <source>
        <strain evidence="8 9">NRRL Y-17804</strain>
    </source>
</reference>
<dbReference type="InterPro" id="IPR012879">
    <property type="entry name" value="CCDC47"/>
</dbReference>
<reference evidence="8 9" key="1">
    <citation type="journal article" date="2011" name="J. Gen. Appl. Microbiol.">
        <title>Draft genome sequencing of the enigmatic yeast Saitoella complicata.</title>
        <authorList>
            <person name="Nishida H."/>
            <person name="Hamamoto M."/>
            <person name="Sugiyama J."/>
        </authorList>
    </citation>
    <scope>NUCLEOTIDE SEQUENCE [LARGE SCALE GENOMIC DNA]</scope>
    <source>
        <strain evidence="8 9">NRRL Y-17804</strain>
    </source>
</reference>
<keyword evidence="4 6" id="KW-0472">Membrane</keyword>
<name>A0A0E9NAM8_SAICN</name>
<evidence type="ECO:0000256" key="6">
    <source>
        <dbReference type="SAM" id="Phobius"/>
    </source>
</evidence>